<name>A0A835YAX9_9CHLO</name>
<dbReference type="InterPro" id="IPR001611">
    <property type="entry name" value="Leu-rich_rpt"/>
</dbReference>
<keyword evidence="4" id="KW-0677">Repeat</keyword>
<protein>
    <submittedName>
        <fullName evidence="5">Uncharacterized protein</fullName>
    </submittedName>
</protein>
<sequence>MAPPEKKKGPKQLAAISQLTAFQNMYKAACKRYGINPDKPLLEEVEAKLTVCKALDKVSLRGPQHTGASMCAVLDAMAGYAHIKNLCCWGCNIGDEGLYALTQLLRASVTRTWTGSKPRLLEIVHDGAMVAAERWPERYLAQANGMGGMVTRGAGFPLPSLALGHTQAVTLDTALLQPEAAGEAEALDLASLERQLSNLMASTSTGITTVLYGQIATARGTAEAAAAGLPAAVPRHQGDGRPLLYAPPPQAWSSEVLKEFSLALGAQGHMIGILILDHNHLGDMGAKLLAPGLKRCAPLKQLSLAHCGIGPEGAAALAASLEPDPNRLLADIQPKYKLLNLSRNPLCAAGVAALAGGIVHATSLKVLLLEAVELEASPPDLEALRALAAALQANPGVEQIDLDANHIGDLGATALLPLLQDQQHLRKFRLTPRLSRPVMLAVQEAVRANLPKKKAVKKGTKKGAKKK</sequence>
<dbReference type="AlphaFoldDB" id="A0A835YAX9"/>
<dbReference type="InterPro" id="IPR027038">
    <property type="entry name" value="RanGap"/>
</dbReference>
<dbReference type="PANTHER" id="PTHR24113:SF12">
    <property type="entry name" value="RAN GTPASE-ACTIVATING PROTEIN 1"/>
    <property type="match status" value="1"/>
</dbReference>
<dbReference type="EMBL" id="JAEHOE010000010">
    <property type="protein sequence ID" value="KAG2498359.1"/>
    <property type="molecule type" value="Genomic_DNA"/>
</dbReference>
<dbReference type="OrthoDB" id="524050at2759"/>
<keyword evidence="2" id="KW-0343">GTPase activation</keyword>
<evidence type="ECO:0000256" key="1">
    <source>
        <dbReference type="ARBA" id="ARBA00004430"/>
    </source>
</evidence>
<dbReference type="GO" id="GO:0005829">
    <property type="term" value="C:cytosol"/>
    <property type="evidence" value="ECO:0007669"/>
    <property type="project" value="TreeGrafter"/>
</dbReference>
<evidence type="ECO:0000256" key="4">
    <source>
        <dbReference type="ARBA" id="ARBA00022737"/>
    </source>
</evidence>
<dbReference type="GO" id="GO:0005930">
    <property type="term" value="C:axoneme"/>
    <property type="evidence" value="ECO:0007669"/>
    <property type="project" value="UniProtKB-SubCell"/>
</dbReference>
<dbReference type="SMART" id="SM00368">
    <property type="entry name" value="LRR_RI"/>
    <property type="match status" value="5"/>
</dbReference>
<keyword evidence="6" id="KW-1185">Reference proteome</keyword>
<dbReference type="GO" id="GO:0006913">
    <property type="term" value="P:nucleocytoplasmic transport"/>
    <property type="evidence" value="ECO:0007669"/>
    <property type="project" value="TreeGrafter"/>
</dbReference>
<reference evidence="5" key="1">
    <citation type="journal article" date="2020" name="bioRxiv">
        <title>Comparative genomics of Chlamydomonas.</title>
        <authorList>
            <person name="Craig R.J."/>
            <person name="Hasan A.R."/>
            <person name="Ness R.W."/>
            <person name="Keightley P.D."/>
        </authorList>
    </citation>
    <scope>NUCLEOTIDE SEQUENCE</scope>
    <source>
        <strain evidence="5">CCAP 11/70</strain>
    </source>
</reference>
<organism evidence="5 6">
    <name type="scientific">Edaphochlamys debaryana</name>
    <dbReference type="NCBI Taxonomy" id="47281"/>
    <lineage>
        <taxon>Eukaryota</taxon>
        <taxon>Viridiplantae</taxon>
        <taxon>Chlorophyta</taxon>
        <taxon>core chlorophytes</taxon>
        <taxon>Chlorophyceae</taxon>
        <taxon>CS clade</taxon>
        <taxon>Chlamydomonadales</taxon>
        <taxon>Chlamydomonadales incertae sedis</taxon>
        <taxon>Edaphochlamys</taxon>
    </lineage>
</organism>
<dbReference type="InterPro" id="IPR032675">
    <property type="entry name" value="LRR_dom_sf"/>
</dbReference>
<dbReference type="GO" id="GO:0005096">
    <property type="term" value="F:GTPase activator activity"/>
    <property type="evidence" value="ECO:0007669"/>
    <property type="project" value="UniProtKB-KW"/>
</dbReference>
<dbReference type="GO" id="GO:0048471">
    <property type="term" value="C:perinuclear region of cytoplasm"/>
    <property type="evidence" value="ECO:0007669"/>
    <property type="project" value="TreeGrafter"/>
</dbReference>
<evidence type="ECO:0000313" key="5">
    <source>
        <dbReference type="EMBL" id="KAG2498359.1"/>
    </source>
</evidence>
<comment type="subcellular location">
    <subcellularLocation>
        <location evidence="1">Cytoplasm</location>
        <location evidence="1">Cytoskeleton</location>
        <location evidence="1">Cilium axoneme</location>
    </subcellularLocation>
</comment>
<gene>
    <name evidence="5" type="ORF">HYH03_003618</name>
</gene>
<dbReference type="Gene3D" id="3.80.10.10">
    <property type="entry name" value="Ribonuclease Inhibitor"/>
    <property type="match status" value="2"/>
</dbReference>
<dbReference type="PANTHER" id="PTHR24113">
    <property type="entry name" value="RAN GTPASE-ACTIVATING PROTEIN 1"/>
    <property type="match status" value="1"/>
</dbReference>
<dbReference type="Proteomes" id="UP000612055">
    <property type="component" value="Unassembled WGS sequence"/>
</dbReference>
<evidence type="ECO:0000256" key="3">
    <source>
        <dbReference type="ARBA" id="ARBA00022614"/>
    </source>
</evidence>
<comment type="caution">
    <text evidence="5">The sequence shown here is derived from an EMBL/GenBank/DDBJ whole genome shotgun (WGS) entry which is preliminary data.</text>
</comment>
<keyword evidence="3" id="KW-0433">Leucine-rich repeat</keyword>
<evidence type="ECO:0000313" key="6">
    <source>
        <dbReference type="Proteomes" id="UP000612055"/>
    </source>
</evidence>
<evidence type="ECO:0000256" key="2">
    <source>
        <dbReference type="ARBA" id="ARBA00022468"/>
    </source>
</evidence>
<accession>A0A835YAX9</accession>
<dbReference type="GO" id="GO:0031267">
    <property type="term" value="F:small GTPase binding"/>
    <property type="evidence" value="ECO:0007669"/>
    <property type="project" value="TreeGrafter"/>
</dbReference>
<dbReference type="GO" id="GO:0005634">
    <property type="term" value="C:nucleus"/>
    <property type="evidence" value="ECO:0007669"/>
    <property type="project" value="TreeGrafter"/>
</dbReference>
<dbReference type="Pfam" id="PF13516">
    <property type="entry name" value="LRR_6"/>
    <property type="match status" value="2"/>
</dbReference>
<dbReference type="SUPFAM" id="SSF52047">
    <property type="entry name" value="RNI-like"/>
    <property type="match status" value="1"/>
</dbReference>
<proteinExistence type="predicted"/>